<reference evidence="10" key="1">
    <citation type="journal article" date="2019" name="Int. J. Syst. Evol. Microbiol.">
        <title>The Global Catalogue of Microorganisms (GCM) 10K type strain sequencing project: providing services to taxonomists for standard genome sequencing and annotation.</title>
        <authorList>
            <consortium name="The Broad Institute Genomics Platform"/>
            <consortium name="The Broad Institute Genome Sequencing Center for Infectious Disease"/>
            <person name="Wu L."/>
            <person name="Ma J."/>
        </authorList>
    </citation>
    <scope>NUCLEOTIDE SEQUENCE [LARGE SCALE GENOMIC DNA]</scope>
    <source>
        <strain evidence="10">JCM 17666</strain>
    </source>
</reference>
<keyword evidence="10" id="KW-1185">Reference proteome</keyword>
<dbReference type="InterPro" id="IPR015422">
    <property type="entry name" value="PyrdxlP-dep_Trfase_small"/>
</dbReference>
<keyword evidence="4" id="KW-0456">Lyase</keyword>
<protein>
    <submittedName>
        <fullName evidence="9">Cystathionine beta-lyase</fullName>
    </submittedName>
</protein>
<dbReference type="CDD" id="cd00614">
    <property type="entry name" value="CGS_like"/>
    <property type="match status" value="1"/>
</dbReference>
<dbReference type="PIRSF" id="PIRSF001434">
    <property type="entry name" value="CGS"/>
    <property type="match status" value="1"/>
</dbReference>
<dbReference type="InterPro" id="IPR054542">
    <property type="entry name" value="Cys_met_metab_PP"/>
</dbReference>
<dbReference type="PANTHER" id="PTHR43500:SF1">
    <property type="entry name" value="CYSTATHIONINE BETA-LYASE-RELATED"/>
    <property type="match status" value="1"/>
</dbReference>
<name>A0ABP8GED9_9BURK</name>
<dbReference type="EMBL" id="BAABFO010000001">
    <property type="protein sequence ID" value="GAA4322824.1"/>
    <property type="molecule type" value="Genomic_DNA"/>
</dbReference>
<dbReference type="PROSITE" id="PS00868">
    <property type="entry name" value="CYS_MET_METAB_PP"/>
    <property type="match status" value="1"/>
</dbReference>
<proteinExistence type="inferred from homology"/>
<evidence type="ECO:0000256" key="4">
    <source>
        <dbReference type="ARBA" id="ARBA00023239"/>
    </source>
</evidence>
<evidence type="ECO:0000256" key="8">
    <source>
        <dbReference type="RuleBase" id="RU362118"/>
    </source>
</evidence>
<comment type="catalytic activity">
    <reaction evidence="7">
        <text>an S-substituted L-cysteine + H2O = a thiol + pyruvate + NH4(+)</text>
        <dbReference type="Rhea" id="RHEA:18121"/>
        <dbReference type="ChEBI" id="CHEBI:15361"/>
        <dbReference type="ChEBI" id="CHEBI:15377"/>
        <dbReference type="ChEBI" id="CHEBI:28938"/>
        <dbReference type="ChEBI" id="CHEBI:29256"/>
        <dbReference type="ChEBI" id="CHEBI:58717"/>
        <dbReference type="EC" id="4.4.1.13"/>
    </reaction>
</comment>
<dbReference type="InterPro" id="IPR006233">
    <property type="entry name" value="Cys_b_lyase_bac"/>
</dbReference>
<dbReference type="Proteomes" id="UP001501671">
    <property type="component" value="Unassembled WGS sequence"/>
</dbReference>
<evidence type="ECO:0000256" key="1">
    <source>
        <dbReference type="ARBA" id="ARBA00001933"/>
    </source>
</evidence>
<dbReference type="Gene3D" id="3.90.1150.10">
    <property type="entry name" value="Aspartate Aminotransferase, domain 1"/>
    <property type="match status" value="1"/>
</dbReference>
<dbReference type="NCBIfam" id="TIGR01324">
    <property type="entry name" value="cysta_beta_ly_B"/>
    <property type="match status" value="1"/>
</dbReference>
<evidence type="ECO:0000313" key="9">
    <source>
        <dbReference type="EMBL" id="GAA4322824.1"/>
    </source>
</evidence>
<dbReference type="InterPro" id="IPR015424">
    <property type="entry name" value="PyrdxlP-dep_Trfase"/>
</dbReference>
<dbReference type="SUPFAM" id="SSF53383">
    <property type="entry name" value="PLP-dependent transferases"/>
    <property type="match status" value="1"/>
</dbReference>
<dbReference type="Pfam" id="PF01053">
    <property type="entry name" value="Cys_Met_Meta_PP"/>
    <property type="match status" value="1"/>
</dbReference>
<dbReference type="Gene3D" id="3.40.640.10">
    <property type="entry name" value="Type I PLP-dependent aspartate aminotransferase-like (Major domain)"/>
    <property type="match status" value="1"/>
</dbReference>
<evidence type="ECO:0000256" key="6">
    <source>
        <dbReference type="ARBA" id="ARBA00047517"/>
    </source>
</evidence>
<dbReference type="InterPro" id="IPR000277">
    <property type="entry name" value="Cys/Met-Metab_PyrdxlP-dep_enz"/>
</dbReference>
<evidence type="ECO:0000256" key="3">
    <source>
        <dbReference type="ARBA" id="ARBA00022898"/>
    </source>
</evidence>
<gene>
    <name evidence="9" type="primary">metC_1</name>
    <name evidence="9" type="ORF">GCM10023144_03160</name>
</gene>
<dbReference type="RefSeq" id="WP_345245621.1">
    <property type="nucleotide sequence ID" value="NZ_BAABFO010000001.1"/>
</dbReference>
<keyword evidence="3 8" id="KW-0663">Pyridoxal phosphate</keyword>
<comment type="catalytic activity">
    <reaction evidence="6">
        <text>L,L-cystathionine + H2O = L-homocysteine + pyruvate + NH4(+)</text>
        <dbReference type="Rhea" id="RHEA:13965"/>
        <dbReference type="ChEBI" id="CHEBI:15361"/>
        <dbReference type="ChEBI" id="CHEBI:15377"/>
        <dbReference type="ChEBI" id="CHEBI:28938"/>
        <dbReference type="ChEBI" id="CHEBI:58161"/>
        <dbReference type="ChEBI" id="CHEBI:58199"/>
    </reaction>
</comment>
<organism evidence="9 10">
    <name type="scientific">Pigmentiphaga soli</name>
    <dbReference type="NCBI Taxonomy" id="1007095"/>
    <lineage>
        <taxon>Bacteria</taxon>
        <taxon>Pseudomonadati</taxon>
        <taxon>Pseudomonadota</taxon>
        <taxon>Betaproteobacteria</taxon>
        <taxon>Burkholderiales</taxon>
        <taxon>Alcaligenaceae</taxon>
        <taxon>Pigmentiphaga</taxon>
    </lineage>
</organism>
<comment type="similarity">
    <text evidence="2 8">Belongs to the trans-sulfuration enzymes family.</text>
</comment>
<comment type="caution">
    <text evidence="9">The sequence shown here is derived from an EMBL/GenBank/DDBJ whole genome shotgun (WGS) entry which is preliminary data.</text>
</comment>
<evidence type="ECO:0000256" key="2">
    <source>
        <dbReference type="ARBA" id="ARBA00009077"/>
    </source>
</evidence>
<accession>A0ABP8GED9</accession>
<dbReference type="PANTHER" id="PTHR43500">
    <property type="entry name" value="CYSTATHIONINE BETA-LYASE-RELATED"/>
    <property type="match status" value="1"/>
</dbReference>
<comment type="cofactor">
    <cofactor evidence="1 8">
        <name>pyridoxal 5'-phosphate</name>
        <dbReference type="ChEBI" id="CHEBI:597326"/>
    </cofactor>
</comment>
<sequence>MALSHSNDRARTDTLLAHAGRDPAAHRGMVNTPVYRTSTVIFPTLASYRARKDQGDKFVRYGRHGTPTTYAFEEAIAALEGGYKSVAVPNGLAAIVASLAAFSRPGGHVLVPDNVYTPARRFCERRLPQWGMEVEFYRPGEGAALGARMKPATVAVYCESPGSQTFEVQDIPAIAEQARRRGIPVLADNTWATPYFLQPFELGIDVSIHAATKYIGGHSDLMLGVVTANEKHWGAVHRAVDDLGYSVSPDDCWQALRGLRTLGVRLRQQMRNALAVAQWLREQPAVARVAYPALPGDPGHALWKRDFRGAASLFSVCLKPMPDEALETLLDSMTLFGIGSSWGGYESLVNVVNAQSSRSVTAYRPDGPAIRLHIGLEDPADLIADLDQAFAAAGLRQA</sequence>
<comment type="pathway">
    <text evidence="5">Amino-acid biosynthesis; L-methionine biosynthesis via de novo pathway; L-homocysteine from L-cystathionine: step 1/1.</text>
</comment>
<evidence type="ECO:0000256" key="7">
    <source>
        <dbReference type="ARBA" id="ARBA00047625"/>
    </source>
</evidence>
<dbReference type="InterPro" id="IPR015421">
    <property type="entry name" value="PyrdxlP-dep_Trfase_major"/>
</dbReference>
<evidence type="ECO:0000313" key="10">
    <source>
        <dbReference type="Proteomes" id="UP001501671"/>
    </source>
</evidence>
<evidence type="ECO:0000256" key="5">
    <source>
        <dbReference type="ARBA" id="ARBA00046315"/>
    </source>
</evidence>